<keyword evidence="1" id="KW-0175">Coiled coil</keyword>
<accession>A0A8S1RDG8</accession>
<protein>
    <submittedName>
        <fullName evidence="2">Uncharacterized protein</fullName>
    </submittedName>
</protein>
<feature type="coiled-coil region" evidence="1">
    <location>
        <begin position="256"/>
        <end position="301"/>
    </location>
</feature>
<evidence type="ECO:0000313" key="3">
    <source>
        <dbReference type="Proteomes" id="UP000692954"/>
    </source>
</evidence>
<gene>
    <name evidence="2" type="ORF">PSON_ATCC_30995.1.T1640130</name>
</gene>
<sequence>MIKKCESHLKYDEKYICIHITRLKEEGNKFSCHKCLNWKKSNDFVKSMEELEEEAKENLVKYVEMQTKVINSNNEMKGKYIESITKLYHKLNQYFENQQKAINSSIEQQNQILTQNINQANQLLNQQSVLDLQSIDKFIIFAQLNQESQKIIENKYNYINDCINRQFNYEFAEFQSKVNQFITMEFKFDNVPKYEVEQFKILTVEKKEKLPYCSEHQIKKKWICIHQDCLKEQKQNFLCSDCAKVTHDQHSKGNFIKTIKKIKNEQNEKLKIIEEQYQMLKKESEKKIDQELAQNQQKQQEIFENYLLMRENLKVLEAQSIINPFNQDKQYIYSSIDQNLLSYDSEMINLEFQSKLEQLELKKQHITTITKDEFDQKCKSIEEQKENQKNESFKLKQQMQYEIQISDIMQK</sequence>
<evidence type="ECO:0000313" key="2">
    <source>
        <dbReference type="EMBL" id="CAD8126108.1"/>
    </source>
</evidence>
<evidence type="ECO:0000256" key="1">
    <source>
        <dbReference type="SAM" id="Coils"/>
    </source>
</evidence>
<proteinExistence type="predicted"/>
<dbReference type="OrthoDB" id="311131at2759"/>
<dbReference type="AlphaFoldDB" id="A0A8S1RDG8"/>
<feature type="coiled-coil region" evidence="1">
    <location>
        <begin position="371"/>
        <end position="398"/>
    </location>
</feature>
<name>A0A8S1RDG8_9CILI</name>
<dbReference type="EMBL" id="CAJJDN010000164">
    <property type="protein sequence ID" value="CAD8126108.1"/>
    <property type="molecule type" value="Genomic_DNA"/>
</dbReference>
<dbReference type="Proteomes" id="UP000692954">
    <property type="component" value="Unassembled WGS sequence"/>
</dbReference>
<comment type="caution">
    <text evidence="2">The sequence shown here is derived from an EMBL/GenBank/DDBJ whole genome shotgun (WGS) entry which is preliminary data.</text>
</comment>
<reference evidence="2" key="1">
    <citation type="submission" date="2021-01" db="EMBL/GenBank/DDBJ databases">
        <authorList>
            <consortium name="Genoscope - CEA"/>
            <person name="William W."/>
        </authorList>
    </citation>
    <scope>NUCLEOTIDE SEQUENCE</scope>
</reference>
<keyword evidence="3" id="KW-1185">Reference proteome</keyword>
<organism evidence="2 3">
    <name type="scientific">Paramecium sonneborni</name>
    <dbReference type="NCBI Taxonomy" id="65129"/>
    <lineage>
        <taxon>Eukaryota</taxon>
        <taxon>Sar</taxon>
        <taxon>Alveolata</taxon>
        <taxon>Ciliophora</taxon>
        <taxon>Intramacronucleata</taxon>
        <taxon>Oligohymenophorea</taxon>
        <taxon>Peniculida</taxon>
        <taxon>Parameciidae</taxon>
        <taxon>Paramecium</taxon>
    </lineage>
</organism>